<feature type="transmembrane region" description="Helical" evidence="1">
    <location>
        <begin position="21"/>
        <end position="40"/>
    </location>
</feature>
<accession>A0A1V1NQQ7</accession>
<name>A0A1V1NQQ7_9BACT</name>
<keyword evidence="1" id="KW-0812">Transmembrane</keyword>
<comment type="caution">
    <text evidence="2">The sequence shown here is derived from an EMBL/GenBank/DDBJ whole genome shotgun (WGS) entry which is preliminary data.</text>
</comment>
<feature type="non-terminal residue" evidence="2">
    <location>
        <position position="116"/>
    </location>
</feature>
<gene>
    <name evidence="2" type="ORF">OMM_15156</name>
</gene>
<dbReference type="EMBL" id="ATBP01003476">
    <property type="protein sequence ID" value="ETR64898.1"/>
    <property type="molecule type" value="Genomic_DNA"/>
</dbReference>
<organism evidence="2 3">
    <name type="scientific">Candidatus Magnetoglobus multicellularis str. Araruama</name>
    <dbReference type="NCBI Taxonomy" id="890399"/>
    <lineage>
        <taxon>Bacteria</taxon>
        <taxon>Pseudomonadati</taxon>
        <taxon>Thermodesulfobacteriota</taxon>
        <taxon>Desulfobacteria</taxon>
        <taxon>Desulfobacterales</taxon>
        <taxon>Desulfobacteraceae</taxon>
        <taxon>Candidatus Magnetoglobus</taxon>
    </lineage>
</organism>
<feature type="transmembrane region" description="Helical" evidence="1">
    <location>
        <begin position="46"/>
        <end position="63"/>
    </location>
</feature>
<evidence type="ECO:0000313" key="2">
    <source>
        <dbReference type="EMBL" id="ETR64898.1"/>
    </source>
</evidence>
<proteinExistence type="predicted"/>
<evidence type="ECO:0000313" key="3">
    <source>
        <dbReference type="Proteomes" id="UP000189670"/>
    </source>
</evidence>
<sequence>MNNDKLGIIDINKCIYPGEKLRFWIAILTTIPAILFYIFITFATMGIALIIIPIIIFFSWFITRLLRASLIGSCIEVSQDNFPQVYNLLEDIRKYLDYPKKVEAYVFQNGDVNSYL</sequence>
<keyword evidence="1" id="KW-1133">Transmembrane helix</keyword>
<dbReference type="Proteomes" id="UP000189670">
    <property type="component" value="Unassembled WGS sequence"/>
</dbReference>
<keyword evidence="1" id="KW-0472">Membrane</keyword>
<evidence type="ECO:0000256" key="1">
    <source>
        <dbReference type="SAM" id="Phobius"/>
    </source>
</evidence>
<protein>
    <submittedName>
        <fullName evidence="2">Uncharacterized protein</fullName>
    </submittedName>
</protein>
<reference evidence="3" key="1">
    <citation type="submission" date="2012-11" db="EMBL/GenBank/DDBJ databases">
        <authorList>
            <person name="Lucero-Rivera Y.E."/>
            <person name="Tovar-Ramirez D."/>
        </authorList>
    </citation>
    <scope>NUCLEOTIDE SEQUENCE [LARGE SCALE GENOMIC DNA]</scope>
    <source>
        <strain evidence="3">Araruama</strain>
    </source>
</reference>
<dbReference type="AlphaFoldDB" id="A0A1V1NQQ7"/>